<proteinExistence type="predicted"/>
<sequence length="93" mass="10452">MTQELQLGLQIESESQPNRQPKRTKSGDLRATDLKAIQWYTINNGYKPAATSAVPHIHFTTQSGEDVTVHLGDILDEYDEFKRTTHGKRKAAA</sequence>
<dbReference type="AlphaFoldDB" id="A0A5N5EC72"/>
<evidence type="ECO:0000313" key="2">
    <source>
        <dbReference type="EMBL" id="KAB2587261.1"/>
    </source>
</evidence>
<gene>
    <name evidence="2" type="ORF">BS297_00855</name>
</gene>
<dbReference type="Proteomes" id="UP000325576">
    <property type="component" value="Unassembled WGS sequence"/>
</dbReference>
<reference evidence="2 3" key="1">
    <citation type="journal article" date="2017" name="Poromechanics V (2013)">
        <title>Genomic Characterization of the Arsenic-Tolerant Actinobacterium, &lt;i&gt;Rhodococcus erythropolis&lt;/i&gt; S43.</title>
        <authorList>
            <person name="Retamal-Morales G."/>
            <person name="Mehnert M."/>
            <person name="Schwabe R."/>
            <person name="Tischler D."/>
            <person name="Schloemann M."/>
            <person name="Levican G.J."/>
        </authorList>
    </citation>
    <scope>NUCLEOTIDE SEQUENCE [LARGE SCALE GENOMIC DNA]</scope>
    <source>
        <strain evidence="2 3">S43</strain>
    </source>
</reference>
<name>A0A5N5EC72_RHOER</name>
<organism evidence="2 3">
    <name type="scientific">Rhodococcus erythropolis</name>
    <name type="common">Arthrobacter picolinophilus</name>
    <dbReference type="NCBI Taxonomy" id="1833"/>
    <lineage>
        <taxon>Bacteria</taxon>
        <taxon>Bacillati</taxon>
        <taxon>Actinomycetota</taxon>
        <taxon>Actinomycetes</taxon>
        <taxon>Mycobacteriales</taxon>
        <taxon>Nocardiaceae</taxon>
        <taxon>Rhodococcus</taxon>
        <taxon>Rhodococcus erythropolis group</taxon>
    </lineage>
</organism>
<protein>
    <submittedName>
        <fullName evidence="2">Uncharacterized protein</fullName>
    </submittedName>
</protein>
<feature type="region of interest" description="Disordered" evidence="1">
    <location>
        <begin position="1"/>
        <end position="28"/>
    </location>
</feature>
<evidence type="ECO:0000256" key="1">
    <source>
        <dbReference type="SAM" id="MobiDB-lite"/>
    </source>
</evidence>
<dbReference type="EMBL" id="MRBO01000021">
    <property type="protein sequence ID" value="KAB2587261.1"/>
    <property type="molecule type" value="Genomic_DNA"/>
</dbReference>
<comment type="caution">
    <text evidence="2">The sequence shown here is derived from an EMBL/GenBank/DDBJ whole genome shotgun (WGS) entry which is preliminary data.</text>
</comment>
<evidence type="ECO:0000313" key="3">
    <source>
        <dbReference type="Proteomes" id="UP000325576"/>
    </source>
</evidence>
<accession>A0A5N5EC72</accession>